<evidence type="ECO:0000313" key="10">
    <source>
        <dbReference type="Proteomes" id="UP000321079"/>
    </source>
</evidence>
<comment type="catalytic activity">
    <reaction evidence="1">
        <text>a 2'-deoxyribonucleoside 5'-phosphate + H2O = a 2'-deoxyribonucleoside + phosphate</text>
        <dbReference type="Rhea" id="RHEA:36167"/>
        <dbReference type="ChEBI" id="CHEBI:15377"/>
        <dbReference type="ChEBI" id="CHEBI:18274"/>
        <dbReference type="ChEBI" id="CHEBI:43474"/>
        <dbReference type="ChEBI" id="CHEBI:65317"/>
        <dbReference type="EC" id="3.1.3.89"/>
    </reaction>
</comment>
<dbReference type="InterPro" id="IPR006674">
    <property type="entry name" value="HD_domain"/>
</dbReference>
<name>A0A511BEG9_9PROT</name>
<evidence type="ECO:0000256" key="1">
    <source>
        <dbReference type="ARBA" id="ARBA00001638"/>
    </source>
</evidence>
<organism evidence="9 10">
    <name type="scientific">Gluconobacter kanchanaburiensis NBRC 103587</name>
    <dbReference type="NCBI Taxonomy" id="1307948"/>
    <lineage>
        <taxon>Bacteria</taxon>
        <taxon>Pseudomonadati</taxon>
        <taxon>Pseudomonadota</taxon>
        <taxon>Alphaproteobacteria</taxon>
        <taxon>Acetobacterales</taxon>
        <taxon>Acetobacteraceae</taxon>
        <taxon>Gluconobacter</taxon>
    </lineage>
</organism>
<evidence type="ECO:0000259" key="8">
    <source>
        <dbReference type="SMART" id="SM00471"/>
    </source>
</evidence>
<dbReference type="GO" id="GO:0002953">
    <property type="term" value="F:5'-deoxynucleotidase activity"/>
    <property type="evidence" value="ECO:0007669"/>
    <property type="project" value="UniProtKB-EC"/>
</dbReference>
<dbReference type="EMBL" id="BJVA01000006">
    <property type="protein sequence ID" value="GEK96197.1"/>
    <property type="molecule type" value="Genomic_DNA"/>
</dbReference>
<evidence type="ECO:0000313" key="9">
    <source>
        <dbReference type="EMBL" id="GEK96197.1"/>
    </source>
</evidence>
<protein>
    <recommendedName>
        <fullName evidence="5">5'-deoxynucleotidase</fullName>
        <ecNumber evidence="5">3.1.3.89</ecNumber>
    </recommendedName>
</protein>
<dbReference type="GO" id="GO:0046872">
    <property type="term" value="F:metal ion binding"/>
    <property type="evidence" value="ECO:0007669"/>
    <property type="project" value="UniProtKB-KW"/>
</dbReference>
<feature type="domain" description="HD/PDEase" evidence="8">
    <location>
        <begin position="32"/>
        <end position="149"/>
    </location>
</feature>
<dbReference type="AlphaFoldDB" id="A0A511BEG9"/>
<keyword evidence="6" id="KW-0479">Metal-binding</keyword>
<dbReference type="OrthoDB" id="9796032at2"/>
<accession>A0A511BEG9</accession>
<dbReference type="PANTHER" id="PTHR11845:SF13">
    <property type="entry name" value="5'-DEOXYNUCLEOTIDASE HDDC2"/>
    <property type="match status" value="1"/>
</dbReference>
<dbReference type="PANTHER" id="PTHR11845">
    <property type="entry name" value="5'-DEOXYNUCLEOTIDASE HDDC2"/>
    <property type="match status" value="1"/>
</dbReference>
<dbReference type="RefSeq" id="WP_146860584.1">
    <property type="nucleotide sequence ID" value="NZ_BARK01000019.1"/>
</dbReference>
<gene>
    <name evidence="9" type="ORF">GKA01_13940</name>
</gene>
<sequence>MTEGDLAKRLDFLREASRLKDILRRTYTHDGHTESTAEHSWALCLLVMTFADQLGDIDLLKLLKICIIHDLGEAIHGDVPAISQTASAGKAAQEREDLLAIMVPLPHELQSEFLSLWDEYEHAASPEARLAKAFDKIETISQHNAGLNPDDFDHTFNLTYGRRYTDATDLTRRIRAILDRETRLNMQRTRSMIDG</sequence>
<comment type="cofactor">
    <cofactor evidence="3">
        <name>Co(2+)</name>
        <dbReference type="ChEBI" id="CHEBI:48828"/>
    </cofactor>
</comment>
<dbReference type="Gene3D" id="1.10.3210.10">
    <property type="entry name" value="Hypothetical protein af1432"/>
    <property type="match status" value="1"/>
</dbReference>
<evidence type="ECO:0000256" key="6">
    <source>
        <dbReference type="ARBA" id="ARBA00022723"/>
    </source>
</evidence>
<dbReference type="Proteomes" id="UP000321079">
    <property type="component" value="Unassembled WGS sequence"/>
</dbReference>
<keyword evidence="7" id="KW-0378">Hydrolase</keyword>
<comment type="caution">
    <text evidence="9">The sequence shown here is derived from an EMBL/GenBank/DDBJ whole genome shotgun (WGS) entry which is preliminary data.</text>
</comment>
<dbReference type="GO" id="GO:0005737">
    <property type="term" value="C:cytoplasm"/>
    <property type="evidence" value="ECO:0007669"/>
    <property type="project" value="TreeGrafter"/>
</dbReference>
<evidence type="ECO:0000256" key="4">
    <source>
        <dbReference type="ARBA" id="ARBA00011738"/>
    </source>
</evidence>
<proteinExistence type="predicted"/>
<dbReference type="SUPFAM" id="SSF109604">
    <property type="entry name" value="HD-domain/PDEase-like"/>
    <property type="match status" value="1"/>
</dbReference>
<keyword evidence="10" id="KW-1185">Reference proteome</keyword>
<comment type="cofactor">
    <cofactor evidence="2">
        <name>Mn(2+)</name>
        <dbReference type="ChEBI" id="CHEBI:29035"/>
    </cofactor>
</comment>
<dbReference type="SMART" id="SM00471">
    <property type="entry name" value="HDc"/>
    <property type="match status" value="1"/>
</dbReference>
<reference evidence="9 10" key="1">
    <citation type="submission" date="2019-07" db="EMBL/GenBank/DDBJ databases">
        <title>Whole genome shotgun sequence of Gluconobacter kanchanaburiensis NBRC 103587.</title>
        <authorList>
            <person name="Hosoyama A."/>
            <person name="Uohara A."/>
            <person name="Ohji S."/>
            <person name="Ichikawa N."/>
        </authorList>
    </citation>
    <scope>NUCLEOTIDE SEQUENCE [LARGE SCALE GENOMIC DNA]</scope>
    <source>
        <strain evidence="9 10">NBRC 103587</strain>
    </source>
</reference>
<evidence type="ECO:0000256" key="2">
    <source>
        <dbReference type="ARBA" id="ARBA00001936"/>
    </source>
</evidence>
<comment type="subunit">
    <text evidence="4">Homodimer.</text>
</comment>
<evidence type="ECO:0000256" key="5">
    <source>
        <dbReference type="ARBA" id="ARBA00012964"/>
    </source>
</evidence>
<dbReference type="EC" id="3.1.3.89" evidence="5"/>
<evidence type="ECO:0000256" key="7">
    <source>
        <dbReference type="ARBA" id="ARBA00022801"/>
    </source>
</evidence>
<dbReference type="Pfam" id="PF13023">
    <property type="entry name" value="HD_3"/>
    <property type="match status" value="1"/>
</dbReference>
<dbReference type="InterPro" id="IPR039356">
    <property type="entry name" value="YfbR/HDDC2"/>
</dbReference>
<dbReference type="InterPro" id="IPR003607">
    <property type="entry name" value="HD/PDEase_dom"/>
</dbReference>
<evidence type="ECO:0000256" key="3">
    <source>
        <dbReference type="ARBA" id="ARBA00001941"/>
    </source>
</evidence>